<dbReference type="SUPFAM" id="SSF53633">
    <property type="entry name" value="Carbamate kinase-like"/>
    <property type="match status" value="1"/>
</dbReference>
<dbReference type="CDD" id="cd04242">
    <property type="entry name" value="AAK_G5K_ProB"/>
    <property type="match status" value="1"/>
</dbReference>
<dbReference type="Pfam" id="PF00696">
    <property type="entry name" value="AA_kinase"/>
    <property type="match status" value="1"/>
</dbReference>
<dbReference type="InterPro" id="IPR001048">
    <property type="entry name" value="Asp/Glu/Uridylate_kinase"/>
</dbReference>
<comment type="subcellular location">
    <subcellularLocation>
        <location evidence="8">Cytoplasm</location>
    </subcellularLocation>
</comment>
<dbReference type="PRINTS" id="PR00474">
    <property type="entry name" value="GLU5KINASE"/>
</dbReference>
<feature type="binding site" evidence="8">
    <location>
        <position position="139"/>
    </location>
    <ligand>
        <name>substrate</name>
    </ligand>
</feature>
<feature type="binding site" evidence="8">
    <location>
        <begin position="217"/>
        <end position="223"/>
    </location>
    <ligand>
        <name>ATP</name>
        <dbReference type="ChEBI" id="CHEBI:30616"/>
    </ligand>
</feature>
<evidence type="ECO:0000256" key="1">
    <source>
        <dbReference type="ARBA" id="ARBA00022490"/>
    </source>
</evidence>
<comment type="function">
    <text evidence="8">Catalyzes the transfer of a phosphate group to glutamate to form L-glutamate 5-phosphate.</text>
</comment>
<sequence>MSHLYRERIVVKVGTSTLTNEAGGVDLRSFERLARVLSDIHGRGYQVILVSSGAIAIGSDRLGMEPRPKSLRAKQAAAAVGQCRILFLYDKFFGEYGKTTAQILLNADDVEREEKRANLVNTFDTLLDMGIIPVVNENDSVSFGEIESDERLFGDNDVLSAIVAVLCRAHKLVILSDIDGLYERDPRSNPKAKLIDVVEDVADVERCAGGAGSLRGTGGMKTKLQAADLATRNGIDAVILNGRRLDRLYTVLDGGRAGTVFAARPKVVRDQNDGTPRFSLRA</sequence>
<dbReference type="NCBIfam" id="TIGR01027">
    <property type="entry name" value="proB"/>
    <property type="match status" value="1"/>
</dbReference>
<evidence type="ECO:0000256" key="7">
    <source>
        <dbReference type="ARBA" id="ARBA00022840"/>
    </source>
</evidence>
<evidence type="ECO:0000256" key="2">
    <source>
        <dbReference type="ARBA" id="ARBA00022605"/>
    </source>
</evidence>
<dbReference type="PANTHER" id="PTHR43654">
    <property type="entry name" value="GLUTAMATE 5-KINASE"/>
    <property type="match status" value="1"/>
</dbReference>
<keyword evidence="6 8" id="KW-0418">Kinase</keyword>
<comment type="similarity">
    <text evidence="8">Belongs to the glutamate 5-kinase family.</text>
</comment>
<feature type="binding site" evidence="8">
    <location>
        <position position="52"/>
    </location>
    <ligand>
        <name>substrate</name>
    </ligand>
</feature>
<comment type="caution">
    <text evidence="10">The sequence shown here is derived from an EMBL/GenBank/DDBJ whole genome shotgun (WGS) entry which is preliminary data.</text>
</comment>
<comment type="catalytic activity">
    <reaction evidence="8">
        <text>L-glutamate + ATP = L-glutamyl 5-phosphate + ADP</text>
        <dbReference type="Rhea" id="RHEA:14877"/>
        <dbReference type="ChEBI" id="CHEBI:29985"/>
        <dbReference type="ChEBI" id="CHEBI:30616"/>
        <dbReference type="ChEBI" id="CHEBI:58274"/>
        <dbReference type="ChEBI" id="CHEBI:456216"/>
        <dbReference type="EC" id="2.7.2.11"/>
    </reaction>
</comment>
<dbReference type="InterPro" id="IPR019797">
    <property type="entry name" value="Glutamate_5-kinase_CS"/>
</dbReference>
<dbReference type="InterPro" id="IPR011529">
    <property type="entry name" value="Glu_5kinase"/>
</dbReference>
<keyword evidence="2 8" id="KW-0028">Amino-acid biosynthesis</keyword>
<accession>A0ABV1JBA4</accession>
<evidence type="ECO:0000313" key="10">
    <source>
        <dbReference type="EMBL" id="MEQ3362365.1"/>
    </source>
</evidence>
<protein>
    <recommendedName>
        <fullName evidence="8">Glutamate 5-kinase</fullName>
        <ecNumber evidence="8">2.7.2.11</ecNumber>
    </recommendedName>
    <alternativeName>
        <fullName evidence="8">Gamma-glutamyl kinase</fullName>
        <shortName evidence="8">GK</shortName>
    </alternativeName>
</protein>
<reference evidence="10 11" key="1">
    <citation type="submission" date="2024-04" db="EMBL/GenBank/DDBJ databases">
        <title>Human intestinal bacterial collection.</title>
        <authorList>
            <person name="Pauvert C."/>
            <person name="Hitch T.C.A."/>
            <person name="Clavel T."/>
        </authorList>
    </citation>
    <scope>NUCLEOTIDE SEQUENCE [LARGE SCALE GENOMIC DNA]</scope>
    <source>
        <strain evidence="10 11">CLA-KB-H42</strain>
    </source>
</reference>
<feature type="domain" description="Aspartate/glutamate/uridylate kinase" evidence="9">
    <location>
        <begin position="8"/>
        <end position="241"/>
    </location>
</feature>
<evidence type="ECO:0000259" key="9">
    <source>
        <dbReference type="Pfam" id="PF00696"/>
    </source>
</evidence>
<feature type="binding site" evidence="8">
    <location>
        <position position="156"/>
    </location>
    <ligand>
        <name>substrate</name>
    </ligand>
</feature>
<name>A0ABV1JBA4_9ACTN</name>
<keyword evidence="11" id="KW-1185">Reference proteome</keyword>
<keyword evidence="3 8" id="KW-0641">Proline biosynthesis</keyword>
<dbReference type="RefSeq" id="WP_102374866.1">
    <property type="nucleotide sequence ID" value="NZ_DBFADM010000042.1"/>
</dbReference>
<dbReference type="HAMAP" id="MF_00456">
    <property type="entry name" value="ProB"/>
    <property type="match status" value="1"/>
</dbReference>
<evidence type="ECO:0000256" key="4">
    <source>
        <dbReference type="ARBA" id="ARBA00022679"/>
    </source>
</evidence>
<evidence type="ECO:0000256" key="3">
    <source>
        <dbReference type="ARBA" id="ARBA00022650"/>
    </source>
</evidence>
<evidence type="ECO:0000313" key="11">
    <source>
        <dbReference type="Proteomes" id="UP001487305"/>
    </source>
</evidence>
<keyword evidence="7 8" id="KW-0067">ATP-binding</keyword>
<dbReference type="EC" id="2.7.2.11" evidence="8"/>
<dbReference type="GO" id="GO:0004349">
    <property type="term" value="F:glutamate 5-kinase activity"/>
    <property type="evidence" value="ECO:0007669"/>
    <property type="project" value="UniProtKB-EC"/>
</dbReference>
<dbReference type="Proteomes" id="UP001487305">
    <property type="component" value="Unassembled WGS sequence"/>
</dbReference>
<dbReference type="Gene3D" id="3.40.1160.10">
    <property type="entry name" value="Acetylglutamate kinase-like"/>
    <property type="match status" value="1"/>
</dbReference>
<evidence type="ECO:0000256" key="8">
    <source>
        <dbReference type="HAMAP-Rule" id="MF_00456"/>
    </source>
</evidence>
<feature type="binding site" evidence="8">
    <location>
        <position position="12"/>
    </location>
    <ligand>
        <name>ATP</name>
        <dbReference type="ChEBI" id="CHEBI:30616"/>
    </ligand>
</feature>
<keyword evidence="1 8" id="KW-0963">Cytoplasm</keyword>
<comment type="pathway">
    <text evidence="8">Amino-acid biosynthesis; L-proline biosynthesis; L-glutamate 5-semialdehyde from L-glutamate: step 1/2.</text>
</comment>
<dbReference type="PROSITE" id="PS00902">
    <property type="entry name" value="GLUTAMATE_5_KINASE"/>
    <property type="match status" value="1"/>
</dbReference>
<keyword evidence="4 8" id="KW-0808">Transferase</keyword>
<evidence type="ECO:0000256" key="6">
    <source>
        <dbReference type="ARBA" id="ARBA00022777"/>
    </source>
</evidence>
<dbReference type="InterPro" id="IPR001057">
    <property type="entry name" value="Glu/AcGlu_kinase"/>
</dbReference>
<dbReference type="EMBL" id="JBBNOP010000003">
    <property type="protein sequence ID" value="MEQ3362365.1"/>
    <property type="molecule type" value="Genomic_DNA"/>
</dbReference>
<dbReference type="PIRSF" id="PIRSF000729">
    <property type="entry name" value="GK"/>
    <property type="match status" value="1"/>
</dbReference>
<evidence type="ECO:0000256" key="5">
    <source>
        <dbReference type="ARBA" id="ARBA00022741"/>
    </source>
</evidence>
<dbReference type="InterPro" id="IPR041739">
    <property type="entry name" value="G5K_ProB"/>
</dbReference>
<feature type="binding site" evidence="8">
    <location>
        <begin position="176"/>
        <end position="177"/>
    </location>
    <ligand>
        <name>ATP</name>
        <dbReference type="ChEBI" id="CHEBI:30616"/>
    </ligand>
</feature>
<keyword evidence="5 8" id="KW-0547">Nucleotide-binding</keyword>
<gene>
    <name evidence="8 10" type="primary">proB</name>
    <name evidence="10" type="ORF">AAA083_05180</name>
</gene>
<proteinExistence type="inferred from homology"/>
<dbReference type="InterPro" id="IPR036393">
    <property type="entry name" value="AceGlu_kinase-like_sf"/>
</dbReference>
<dbReference type="PANTHER" id="PTHR43654:SF1">
    <property type="entry name" value="ISOPENTENYL PHOSPHATE KINASE"/>
    <property type="match status" value="1"/>
</dbReference>
<organism evidence="10 11">
    <name type="scientific">Raoultibacter massiliensis</name>
    <dbReference type="NCBI Taxonomy" id="1852371"/>
    <lineage>
        <taxon>Bacteria</taxon>
        <taxon>Bacillati</taxon>
        <taxon>Actinomycetota</taxon>
        <taxon>Coriobacteriia</taxon>
        <taxon>Eggerthellales</taxon>
        <taxon>Eggerthellaceae</taxon>
        <taxon>Raoultibacter</taxon>
    </lineage>
</organism>
<dbReference type="InterPro" id="IPR005715">
    <property type="entry name" value="Glu_5kinase/COase_Synthase"/>
</dbReference>